<evidence type="ECO:0000313" key="2">
    <source>
        <dbReference type="Proteomes" id="UP000035681"/>
    </source>
</evidence>
<organism evidence="3">
    <name type="scientific">Strongyloides stercoralis</name>
    <name type="common">Threadworm</name>
    <dbReference type="NCBI Taxonomy" id="6248"/>
    <lineage>
        <taxon>Eukaryota</taxon>
        <taxon>Metazoa</taxon>
        <taxon>Ecdysozoa</taxon>
        <taxon>Nematoda</taxon>
        <taxon>Chromadorea</taxon>
        <taxon>Rhabditida</taxon>
        <taxon>Tylenchina</taxon>
        <taxon>Panagrolaimomorpha</taxon>
        <taxon>Strongyloidoidea</taxon>
        <taxon>Strongyloididae</taxon>
        <taxon>Strongyloides</taxon>
    </lineage>
</organism>
<protein>
    <submittedName>
        <fullName evidence="3 4">3'-5' exonuclease domain-containing protein</fullName>
    </submittedName>
</protein>
<sequence>MISRISILEKNLNDLFIQLKRSKCERQMISQKKAFEFLNWSVKLRYEENEIDSYQLNDIAYDIISQYPVMKPIFTEILKKKNDFKELERWKLLNIKSDLFPKKFPFKEKEDDSLYVENSKYLGLPKNISVKMCSLDDEIEEAITAIETSNKDAFSVVGFDCEWSPLYENEMVSIIQVSLNDKCFIIDNIYGNHKLIIKFIKNLFSAENLIKLGKDPKNDLKYLLKCYPNIDILKKPSHTICLTNLITNFNTASSSKLNNKTDKKILNIEFFKPNWKELFYNNDLQTNLEKENRDLNKTIQKASFSKLCKLILDKELNKSEQISIWDRKPLRISQLRYAALDAEASRMIYYKLEEWGKILNIDVKNIAHNCFSKKVKKI</sequence>
<dbReference type="GO" id="GO:0008408">
    <property type="term" value="F:3'-5' exonuclease activity"/>
    <property type="evidence" value="ECO:0007669"/>
    <property type="project" value="InterPro"/>
</dbReference>
<feature type="domain" description="3'-5' exonuclease" evidence="1">
    <location>
        <begin position="136"/>
        <end position="353"/>
    </location>
</feature>
<dbReference type="WBParaSite" id="TCONS_00000027.p1">
    <property type="protein sequence ID" value="TCONS_00000027.p1"/>
    <property type="gene ID" value="XLOC_000024"/>
</dbReference>
<accession>A0A0K0ELZ1</accession>
<evidence type="ECO:0000313" key="4">
    <source>
        <dbReference type="WBParaSite" id="TCONS_00000027.p1"/>
    </source>
</evidence>
<dbReference type="GO" id="GO:0003676">
    <property type="term" value="F:nucleic acid binding"/>
    <property type="evidence" value="ECO:0007669"/>
    <property type="project" value="InterPro"/>
</dbReference>
<dbReference type="Gene3D" id="3.30.420.10">
    <property type="entry name" value="Ribonuclease H-like superfamily/Ribonuclease H"/>
    <property type="match status" value="1"/>
</dbReference>
<dbReference type="PANTHER" id="PTHR47765:SF2">
    <property type="entry name" value="EXONUCLEASE MUT-7 HOMOLOG"/>
    <property type="match status" value="1"/>
</dbReference>
<dbReference type="GO" id="GO:0006139">
    <property type="term" value="P:nucleobase-containing compound metabolic process"/>
    <property type="evidence" value="ECO:0007669"/>
    <property type="project" value="InterPro"/>
</dbReference>
<dbReference type="STRING" id="6248.A0A0K0ELZ1"/>
<dbReference type="InterPro" id="IPR052408">
    <property type="entry name" value="Exonuclease_MUT-7-like"/>
</dbReference>
<name>A0A0K0ELZ1_STRER</name>
<dbReference type="Pfam" id="PF01612">
    <property type="entry name" value="DNA_pol_A_exo1"/>
    <property type="match status" value="1"/>
</dbReference>
<dbReference type="WBParaSite" id="SSTP_0001047900.1">
    <property type="protein sequence ID" value="SSTP_0001047900.1"/>
    <property type="gene ID" value="SSTP_0001047900"/>
</dbReference>
<keyword evidence="2" id="KW-1185">Reference proteome</keyword>
<dbReference type="PANTHER" id="PTHR47765">
    <property type="entry name" value="3'-5' EXONUCLEASE DOMAIN-CONTAINING PROTEIN"/>
    <property type="match status" value="1"/>
</dbReference>
<proteinExistence type="predicted"/>
<dbReference type="InterPro" id="IPR002562">
    <property type="entry name" value="3'-5'_exonuclease_dom"/>
</dbReference>
<evidence type="ECO:0000313" key="3">
    <source>
        <dbReference type="WBParaSite" id="SSTP_0001047900.1"/>
    </source>
</evidence>
<dbReference type="SUPFAM" id="SSF53098">
    <property type="entry name" value="Ribonuclease H-like"/>
    <property type="match status" value="1"/>
</dbReference>
<dbReference type="InterPro" id="IPR036397">
    <property type="entry name" value="RNaseH_sf"/>
</dbReference>
<dbReference type="AlphaFoldDB" id="A0A0K0ELZ1"/>
<evidence type="ECO:0000259" key="1">
    <source>
        <dbReference type="Pfam" id="PF01612"/>
    </source>
</evidence>
<dbReference type="Proteomes" id="UP000035681">
    <property type="component" value="Unplaced"/>
</dbReference>
<dbReference type="InterPro" id="IPR012337">
    <property type="entry name" value="RNaseH-like_sf"/>
</dbReference>
<reference evidence="3" key="1">
    <citation type="submission" date="2015-08" db="UniProtKB">
        <authorList>
            <consortium name="WormBaseParasite"/>
        </authorList>
    </citation>
    <scope>IDENTIFICATION</scope>
</reference>